<evidence type="ECO:0000256" key="10">
    <source>
        <dbReference type="ARBA" id="ARBA00022842"/>
    </source>
</evidence>
<feature type="region of interest" description="Disordered" evidence="14">
    <location>
        <begin position="207"/>
        <end position="229"/>
    </location>
</feature>
<dbReference type="InterPro" id="IPR040442">
    <property type="entry name" value="Pyrv_kinase-like_dom_sf"/>
</dbReference>
<comment type="caution">
    <text evidence="16">The sequence shown here is derived from an EMBL/GenBank/DDBJ whole genome shotgun (WGS) entry which is preliminary data.</text>
</comment>
<dbReference type="InterPro" id="IPR015813">
    <property type="entry name" value="Pyrv/PenolPyrv_kinase-like_dom"/>
</dbReference>
<keyword evidence="11" id="KW-0324">Glycolysis</keyword>
<dbReference type="InterPro" id="IPR015806">
    <property type="entry name" value="Pyrv_Knase_insert_dom_sf"/>
</dbReference>
<keyword evidence="13" id="KW-0175">Coiled coil</keyword>
<evidence type="ECO:0000256" key="4">
    <source>
        <dbReference type="ARBA" id="ARBA00012142"/>
    </source>
</evidence>
<evidence type="ECO:0000259" key="15">
    <source>
        <dbReference type="Pfam" id="PF00224"/>
    </source>
</evidence>
<dbReference type="Pfam" id="PF00224">
    <property type="entry name" value="PK"/>
    <property type="match status" value="2"/>
</dbReference>
<evidence type="ECO:0000256" key="3">
    <source>
        <dbReference type="ARBA" id="ARBA00008663"/>
    </source>
</evidence>
<keyword evidence="17" id="KW-1185">Reference proteome</keyword>
<evidence type="ECO:0000256" key="1">
    <source>
        <dbReference type="ARBA" id="ARBA00001958"/>
    </source>
</evidence>
<dbReference type="NCBIfam" id="NF011314">
    <property type="entry name" value="PRK14725.1"/>
    <property type="match status" value="1"/>
</dbReference>
<evidence type="ECO:0000256" key="11">
    <source>
        <dbReference type="ARBA" id="ARBA00023152"/>
    </source>
</evidence>
<evidence type="ECO:0000256" key="8">
    <source>
        <dbReference type="ARBA" id="ARBA00022777"/>
    </source>
</evidence>
<dbReference type="EMBL" id="JBHLUB010000001">
    <property type="protein sequence ID" value="MFC0580799.1"/>
    <property type="molecule type" value="Genomic_DNA"/>
</dbReference>
<comment type="cofactor">
    <cofactor evidence="1">
        <name>K(+)</name>
        <dbReference type="ChEBI" id="CHEBI:29103"/>
    </cofactor>
</comment>
<evidence type="ECO:0000256" key="7">
    <source>
        <dbReference type="ARBA" id="ARBA00022741"/>
    </source>
</evidence>
<gene>
    <name evidence="16" type="ORF">ACFFFR_00135</name>
</gene>
<keyword evidence="8 16" id="KW-0418">Kinase</keyword>
<dbReference type="InterPro" id="IPR001697">
    <property type="entry name" value="Pyr_Knase"/>
</dbReference>
<reference evidence="16 17" key="1">
    <citation type="submission" date="2024-09" db="EMBL/GenBank/DDBJ databases">
        <authorList>
            <person name="Sun Q."/>
            <person name="Mori K."/>
        </authorList>
    </citation>
    <scope>NUCLEOTIDE SEQUENCE [LARGE SCALE GENOMIC DNA]</scope>
    <source>
        <strain evidence="16 17">NCAIM B.02604</strain>
    </source>
</reference>
<keyword evidence="7" id="KW-0547">Nucleotide-binding</keyword>
<dbReference type="GO" id="GO:0016301">
    <property type="term" value="F:kinase activity"/>
    <property type="evidence" value="ECO:0007669"/>
    <property type="project" value="UniProtKB-KW"/>
</dbReference>
<dbReference type="EC" id="2.7.1.40" evidence="4"/>
<organism evidence="16 17">
    <name type="scientific">Micrococcoides hystricis</name>
    <dbReference type="NCBI Taxonomy" id="1572761"/>
    <lineage>
        <taxon>Bacteria</taxon>
        <taxon>Bacillati</taxon>
        <taxon>Actinomycetota</taxon>
        <taxon>Actinomycetes</taxon>
        <taxon>Micrococcales</taxon>
        <taxon>Micrococcaceae</taxon>
        <taxon>Micrococcoides</taxon>
    </lineage>
</organism>
<feature type="domain" description="Pyruvate kinase barrel" evidence="15">
    <location>
        <begin position="138"/>
        <end position="219"/>
    </location>
</feature>
<evidence type="ECO:0000313" key="17">
    <source>
        <dbReference type="Proteomes" id="UP001589862"/>
    </source>
</evidence>
<sequence length="624" mass="68612">MLNSTSAERAHMSVHELTETMVQIRASLQELETRYTEQLQRVHPDNLASAQNLIHYIGLRSRDLRQIQEDLTAVGLSSLGRMEAGVLGHLDLVITALECLAGEVRSTRPAEQRLTPAQGRTLLSEHANDLLGPARPDRQTRIMVTMPSEAAQSPELVKHMCRAGMDLARINCAHDDQQAWAKMVTNLQDSAADDASIPRIAMDLAGPKLRTGPLQPGEKVRKTRPRRSSTGDVLEPAFVVLSSEPDPAPFDGFDGVDLHVVPIEESAILTTAPLQVGEKLRYTDARGSSRSLIVEASSPTSVLVSTTKTIYWHTGSLIYDTDQNPLFTIADLPALEQALRVHEGDTLVLTKDMEPQPVTDTAPFTIGCSLPEIFAQVRKGERVWFDDGKIGADVFAVTQDSIELTVTHTGPKGSKLRAEKGINFPDTDVHVLALTEEDLQHLDFVASHADIVNMSFVSTTDDISQLIAELQNRNASGVDIVLKIETVAAFRALPELLLEAMRWPRVGVMIARGDLAVEAGFERMAELQEEILWLCEAAHVPVIWATQVLESMAKSGLPSRSEITDAAMAQRAEAVMLNKGPFIAETISTLHDILARMDGHTSKKRDMLRALESWRVRDSEPKET</sequence>
<dbReference type="Gene3D" id="3.20.20.60">
    <property type="entry name" value="Phosphoenolpyruvate-binding domains"/>
    <property type="match status" value="1"/>
</dbReference>
<dbReference type="SUPFAM" id="SSF51621">
    <property type="entry name" value="Phosphoenolpyruvate/pyruvate domain"/>
    <property type="match status" value="1"/>
</dbReference>
<keyword evidence="5" id="KW-0808">Transferase</keyword>
<comment type="similarity">
    <text evidence="3">Belongs to the pyruvate kinase family.</text>
</comment>
<evidence type="ECO:0000256" key="5">
    <source>
        <dbReference type="ARBA" id="ARBA00022679"/>
    </source>
</evidence>
<comment type="pathway">
    <text evidence="2">Carbohydrate degradation; glycolysis; pyruvate from D-glyceraldehyde 3-phosphate: step 5/5.</text>
</comment>
<feature type="domain" description="Pyruvate kinase barrel" evidence="15">
    <location>
        <begin position="336"/>
        <end position="578"/>
    </location>
</feature>
<dbReference type="Gene3D" id="2.40.33.10">
    <property type="entry name" value="PK beta-barrel domain-like"/>
    <property type="match status" value="1"/>
</dbReference>
<evidence type="ECO:0000256" key="13">
    <source>
        <dbReference type="SAM" id="Coils"/>
    </source>
</evidence>
<keyword evidence="9" id="KW-0067">ATP-binding</keyword>
<evidence type="ECO:0000256" key="6">
    <source>
        <dbReference type="ARBA" id="ARBA00022723"/>
    </source>
</evidence>
<dbReference type="InterPro" id="IPR011037">
    <property type="entry name" value="Pyrv_Knase-like_insert_dom_sf"/>
</dbReference>
<dbReference type="Proteomes" id="UP001589862">
    <property type="component" value="Unassembled WGS sequence"/>
</dbReference>
<dbReference type="InterPro" id="IPR015793">
    <property type="entry name" value="Pyrv_Knase_brl"/>
</dbReference>
<protein>
    <recommendedName>
        <fullName evidence="4">pyruvate kinase</fullName>
        <ecNumber evidence="4">2.7.1.40</ecNumber>
    </recommendedName>
</protein>
<name>A0ABV6P6P1_9MICC</name>
<dbReference type="PANTHER" id="PTHR11817">
    <property type="entry name" value="PYRUVATE KINASE"/>
    <property type="match status" value="1"/>
</dbReference>
<evidence type="ECO:0000256" key="9">
    <source>
        <dbReference type="ARBA" id="ARBA00022840"/>
    </source>
</evidence>
<evidence type="ECO:0000256" key="2">
    <source>
        <dbReference type="ARBA" id="ARBA00004997"/>
    </source>
</evidence>
<dbReference type="SUPFAM" id="SSF50800">
    <property type="entry name" value="PK beta-barrel domain-like"/>
    <property type="match status" value="1"/>
</dbReference>
<evidence type="ECO:0000256" key="14">
    <source>
        <dbReference type="SAM" id="MobiDB-lite"/>
    </source>
</evidence>
<accession>A0ABV6P6P1</accession>
<proteinExistence type="inferred from homology"/>
<feature type="coiled-coil region" evidence="13">
    <location>
        <begin position="14"/>
        <end position="41"/>
    </location>
</feature>
<keyword evidence="6" id="KW-0479">Metal-binding</keyword>
<keyword evidence="10" id="KW-0460">Magnesium</keyword>
<keyword evidence="12 16" id="KW-0670">Pyruvate</keyword>
<evidence type="ECO:0000256" key="12">
    <source>
        <dbReference type="ARBA" id="ARBA00023317"/>
    </source>
</evidence>
<evidence type="ECO:0000313" key="16">
    <source>
        <dbReference type="EMBL" id="MFC0580799.1"/>
    </source>
</evidence>
<dbReference type="RefSeq" id="WP_377457847.1">
    <property type="nucleotide sequence ID" value="NZ_JBHLUB010000001.1"/>
</dbReference>